<dbReference type="PANTHER" id="PTHR36109">
    <property type="entry name" value="MEMBRANE PROTEIN-RELATED"/>
    <property type="match status" value="1"/>
</dbReference>
<proteinExistence type="predicted"/>
<organism evidence="2 3">
    <name type="scientific">Thermostichus vulcanus str. 'Rupite'</name>
    <dbReference type="NCBI Taxonomy" id="2813851"/>
    <lineage>
        <taxon>Bacteria</taxon>
        <taxon>Bacillati</taxon>
        <taxon>Cyanobacteriota</taxon>
        <taxon>Cyanophyceae</taxon>
        <taxon>Thermostichales</taxon>
        <taxon>Thermostichaceae</taxon>
        <taxon>Thermostichus</taxon>
    </lineage>
</organism>
<feature type="transmembrane region" description="Helical" evidence="1">
    <location>
        <begin position="61"/>
        <end position="81"/>
    </location>
</feature>
<dbReference type="PANTHER" id="PTHR36109:SF1">
    <property type="entry name" value="SLR0613 PROTEIN"/>
    <property type="match status" value="1"/>
</dbReference>
<keyword evidence="1" id="KW-1133">Transmembrane helix</keyword>
<keyword evidence="1" id="KW-0812">Transmembrane</keyword>
<reference evidence="2" key="1">
    <citation type="submission" date="2021-02" db="EMBL/GenBank/DDBJ databases">
        <title>The CRISPR/cas machinery reduction and long-range gene transfer in the hot spring cyanobacterium Synechococcus.</title>
        <authorList>
            <person name="Dvorak P."/>
            <person name="Jahodarova E."/>
            <person name="Hasler P."/>
            <person name="Poulickova A."/>
        </authorList>
    </citation>
    <scope>NUCLEOTIDE SEQUENCE</scope>
    <source>
        <strain evidence="2">Rupite</strain>
    </source>
</reference>
<dbReference type="Proteomes" id="UP000830835">
    <property type="component" value="Unassembled WGS sequence"/>
</dbReference>
<name>A0ABT0CBJ0_THEVL</name>
<gene>
    <name evidence="2" type="ORF">JX360_09390</name>
</gene>
<feature type="transmembrane region" description="Helical" evidence="1">
    <location>
        <begin position="93"/>
        <end position="118"/>
    </location>
</feature>
<dbReference type="InterPro" id="IPR052948">
    <property type="entry name" value="Low_temp-induced_all0457"/>
</dbReference>
<accession>A0ABT0CBJ0</accession>
<evidence type="ECO:0000313" key="2">
    <source>
        <dbReference type="EMBL" id="MCJ2543116.1"/>
    </source>
</evidence>
<keyword evidence="1" id="KW-0472">Membrane</keyword>
<dbReference type="RefSeq" id="WP_244350394.1">
    <property type="nucleotide sequence ID" value="NZ_JAFIRA010000021.1"/>
</dbReference>
<comment type="caution">
    <text evidence="2">The sequence shown here is derived from an EMBL/GenBank/DDBJ whole genome shotgun (WGS) entry which is preliminary data.</text>
</comment>
<keyword evidence="3" id="KW-1185">Reference proteome</keyword>
<sequence>MSYLIAVLPDRIAAEAAYSALEKAGFSLSQLNLLGRGYKTADEFGFIDPARSARQQMNRMAVWLVPFGFLAGVGFSILSGLETFAWAGSVGNHLIGGLLGGAAAAMGSFFVGGGVGLSSGSGDALAYRNRLNAGKYLLILQEDTEARIREATRILRQFEPENLQGYTERP</sequence>
<protein>
    <submittedName>
        <fullName evidence="2">Uncharacterized protein</fullName>
    </submittedName>
</protein>
<evidence type="ECO:0000313" key="3">
    <source>
        <dbReference type="Proteomes" id="UP000830835"/>
    </source>
</evidence>
<dbReference type="EMBL" id="JAFIRA010000021">
    <property type="protein sequence ID" value="MCJ2543116.1"/>
    <property type="molecule type" value="Genomic_DNA"/>
</dbReference>
<evidence type="ECO:0000256" key="1">
    <source>
        <dbReference type="SAM" id="Phobius"/>
    </source>
</evidence>